<evidence type="ECO:0000313" key="2">
    <source>
        <dbReference type="EMBL" id="ERG65415.1"/>
    </source>
</evidence>
<dbReference type="AlphaFoldDB" id="U1MXW8"/>
<reference evidence="2 3" key="1">
    <citation type="journal article" date="2013" name="Genome Announc.">
        <title>First draft genome sequence from a member of the genus agrococcus, isolated from modern microbialites.</title>
        <authorList>
            <person name="White R.A.III."/>
            <person name="Grassa C.J."/>
            <person name="Suttle C.A."/>
        </authorList>
    </citation>
    <scope>NUCLEOTIDE SEQUENCE [LARGE SCALE GENOMIC DNA]</scope>
    <source>
        <strain evidence="2 3">RW1</strain>
    </source>
</reference>
<protein>
    <recommendedName>
        <fullName evidence="4">DUF2255 family protein</fullName>
    </recommendedName>
</protein>
<evidence type="ECO:0000256" key="1">
    <source>
        <dbReference type="SAM" id="MobiDB-lite"/>
    </source>
</evidence>
<proteinExistence type="predicted"/>
<dbReference type="Proteomes" id="UP000016462">
    <property type="component" value="Unassembled WGS sequence"/>
</dbReference>
<name>U1MXW8_9MICO</name>
<organism evidence="2 3">
    <name type="scientific">Agrococcus pavilionensis RW1</name>
    <dbReference type="NCBI Taxonomy" id="1330458"/>
    <lineage>
        <taxon>Bacteria</taxon>
        <taxon>Bacillati</taxon>
        <taxon>Actinomycetota</taxon>
        <taxon>Actinomycetes</taxon>
        <taxon>Micrococcales</taxon>
        <taxon>Microbacteriaceae</taxon>
        <taxon>Agrococcus</taxon>
    </lineage>
</organism>
<dbReference type="InterPro" id="IPR016888">
    <property type="entry name" value="UCP028498"/>
</dbReference>
<dbReference type="Pfam" id="PF10012">
    <property type="entry name" value="DUF2255"/>
    <property type="match status" value="1"/>
</dbReference>
<comment type="caution">
    <text evidence="2">The sequence shown here is derived from an EMBL/GenBank/DDBJ whole genome shotgun (WGS) entry which is preliminary data.</text>
</comment>
<sequence>MPAQPATATSATRPATAAAPRRSSMALILPLREDGGMSAPWDPEDLAAIGMTEELHLSSRRADGSLSPAITIWAVAIGGEVVVRSAYGAQNGWYRRALERGAGRIRCGDVEQDVEIDDGSGLDQRAIDDEYRRKYARFEPPIVATVVGHAHTLRLRPA</sequence>
<evidence type="ECO:0008006" key="4">
    <source>
        <dbReference type="Google" id="ProtNLM"/>
    </source>
</evidence>
<evidence type="ECO:0000313" key="3">
    <source>
        <dbReference type="Proteomes" id="UP000016462"/>
    </source>
</evidence>
<gene>
    <name evidence="2" type="ORF">L332_13320</name>
</gene>
<accession>U1MXW8</accession>
<keyword evidence="3" id="KW-1185">Reference proteome</keyword>
<feature type="region of interest" description="Disordered" evidence="1">
    <location>
        <begin position="1"/>
        <end position="21"/>
    </location>
</feature>
<dbReference type="EMBL" id="ASHR01000004">
    <property type="protein sequence ID" value="ERG65415.1"/>
    <property type="molecule type" value="Genomic_DNA"/>
</dbReference>